<organism evidence="2 3">
    <name type="scientific">Pristionchus fissidentatus</name>
    <dbReference type="NCBI Taxonomy" id="1538716"/>
    <lineage>
        <taxon>Eukaryota</taxon>
        <taxon>Metazoa</taxon>
        <taxon>Ecdysozoa</taxon>
        <taxon>Nematoda</taxon>
        <taxon>Chromadorea</taxon>
        <taxon>Rhabditida</taxon>
        <taxon>Rhabditina</taxon>
        <taxon>Diplogasteromorpha</taxon>
        <taxon>Diplogasteroidea</taxon>
        <taxon>Neodiplogasteridae</taxon>
        <taxon>Pristionchus</taxon>
    </lineage>
</organism>
<feature type="transmembrane region" description="Helical" evidence="1">
    <location>
        <begin position="244"/>
        <end position="263"/>
    </location>
</feature>
<comment type="caution">
    <text evidence="2">The sequence shown here is derived from an EMBL/GenBank/DDBJ whole genome shotgun (WGS) entry which is preliminary data.</text>
</comment>
<feature type="transmembrane region" description="Helical" evidence="1">
    <location>
        <begin position="83"/>
        <end position="100"/>
    </location>
</feature>
<sequence length="298" mass="32858">ISLPFLSSPSLNSRIFSSIMPFDRKQILTTIVVILILVAALLAHRHDLIKTDSLGFFVQVFAVPMALMTGNVRKGEGKALRTFRLYALTLLVSLMLGVSLELSTSSGFQTKEILLSTAILVMFPVYFSVVRPPATRLTRAIRATRATRPTHATRPTRPTHEIAKFEISDANTRLEDIVAMATANSAYAFLVSLITTANTVVICLDLLSRKSVDTVLMVASTLSLLHFFPRFFFSSLNSTRSTVALFILLIPTGIAAVFALDLYEIVKRESSTGALHVARTLVWIVAQQVIMFRGILIE</sequence>
<keyword evidence="1" id="KW-0812">Transmembrane</keyword>
<accession>A0AAV5WJR8</accession>
<proteinExistence type="predicted"/>
<name>A0AAV5WJR8_9BILA</name>
<feature type="transmembrane region" description="Helical" evidence="1">
    <location>
        <begin position="214"/>
        <end position="232"/>
    </location>
</feature>
<feature type="transmembrane region" description="Helical" evidence="1">
    <location>
        <begin position="275"/>
        <end position="296"/>
    </location>
</feature>
<feature type="non-terminal residue" evidence="2">
    <location>
        <position position="1"/>
    </location>
</feature>
<dbReference type="Proteomes" id="UP001432322">
    <property type="component" value="Unassembled WGS sequence"/>
</dbReference>
<dbReference type="AlphaFoldDB" id="A0AAV5WJR8"/>
<reference evidence="2" key="1">
    <citation type="submission" date="2023-10" db="EMBL/GenBank/DDBJ databases">
        <title>Genome assembly of Pristionchus species.</title>
        <authorList>
            <person name="Yoshida K."/>
            <person name="Sommer R.J."/>
        </authorList>
    </citation>
    <scope>NUCLEOTIDE SEQUENCE</scope>
    <source>
        <strain evidence="2">RS5133</strain>
    </source>
</reference>
<evidence type="ECO:0008006" key="4">
    <source>
        <dbReference type="Google" id="ProtNLM"/>
    </source>
</evidence>
<keyword evidence="1" id="KW-1133">Transmembrane helix</keyword>
<feature type="transmembrane region" description="Helical" evidence="1">
    <location>
        <begin position="186"/>
        <end position="207"/>
    </location>
</feature>
<feature type="transmembrane region" description="Helical" evidence="1">
    <location>
        <begin position="112"/>
        <end position="129"/>
    </location>
</feature>
<evidence type="ECO:0000313" key="2">
    <source>
        <dbReference type="EMBL" id="GMT30893.1"/>
    </source>
</evidence>
<evidence type="ECO:0000313" key="3">
    <source>
        <dbReference type="Proteomes" id="UP001432322"/>
    </source>
</evidence>
<gene>
    <name evidence="2" type="ORF">PFISCL1PPCAC_22190</name>
</gene>
<protein>
    <recommendedName>
        <fullName evidence="4">G protein-coupled receptor</fullName>
    </recommendedName>
</protein>
<dbReference type="EMBL" id="BTSY01000005">
    <property type="protein sequence ID" value="GMT30893.1"/>
    <property type="molecule type" value="Genomic_DNA"/>
</dbReference>
<evidence type="ECO:0000256" key="1">
    <source>
        <dbReference type="SAM" id="Phobius"/>
    </source>
</evidence>
<keyword evidence="1" id="KW-0472">Membrane</keyword>
<keyword evidence="3" id="KW-1185">Reference proteome</keyword>
<feature type="transmembrane region" description="Helical" evidence="1">
    <location>
        <begin position="26"/>
        <end position="42"/>
    </location>
</feature>